<feature type="chain" id="PRO_5015597054" evidence="2">
    <location>
        <begin position="23"/>
        <end position="215"/>
    </location>
</feature>
<keyword evidence="5" id="KW-1185">Reference proteome</keyword>
<evidence type="ECO:0000259" key="3">
    <source>
        <dbReference type="Pfam" id="PF14016"/>
    </source>
</evidence>
<feature type="signal peptide" evidence="2">
    <location>
        <begin position="1"/>
        <end position="22"/>
    </location>
</feature>
<feature type="domain" description="DUF4232" evidence="3">
    <location>
        <begin position="72"/>
        <end position="206"/>
    </location>
</feature>
<feature type="region of interest" description="Disordered" evidence="1">
    <location>
        <begin position="24"/>
        <end position="65"/>
    </location>
</feature>
<evidence type="ECO:0000313" key="4">
    <source>
        <dbReference type="EMBL" id="PRX22509.1"/>
    </source>
</evidence>
<dbReference type="OrthoDB" id="3297425at2"/>
<keyword evidence="2" id="KW-0732">Signal</keyword>
<dbReference type="InterPro" id="IPR025326">
    <property type="entry name" value="DUF4232"/>
</dbReference>
<evidence type="ECO:0000256" key="1">
    <source>
        <dbReference type="SAM" id="MobiDB-lite"/>
    </source>
</evidence>
<dbReference type="AlphaFoldDB" id="A0A2T0KGE2"/>
<dbReference type="Proteomes" id="UP000239415">
    <property type="component" value="Unassembled WGS sequence"/>
</dbReference>
<comment type="caution">
    <text evidence="4">The sequence shown here is derived from an EMBL/GenBank/DDBJ whole genome shotgun (WGS) entry which is preliminary data.</text>
</comment>
<evidence type="ECO:0000256" key="2">
    <source>
        <dbReference type="SAM" id="SignalP"/>
    </source>
</evidence>
<accession>A0A2T0KGE2</accession>
<organism evidence="4 5">
    <name type="scientific">Actinoplanes italicus</name>
    <dbReference type="NCBI Taxonomy" id="113567"/>
    <lineage>
        <taxon>Bacteria</taxon>
        <taxon>Bacillati</taxon>
        <taxon>Actinomycetota</taxon>
        <taxon>Actinomycetes</taxon>
        <taxon>Micromonosporales</taxon>
        <taxon>Micromonosporaceae</taxon>
        <taxon>Actinoplanes</taxon>
    </lineage>
</organism>
<proteinExistence type="predicted"/>
<evidence type="ECO:0000313" key="5">
    <source>
        <dbReference type="Proteomes" id="UP000239415"/>
    </source>
</evidence>
<reference evidence="4 5" key="1">
    <citation type="submission" date="2018-03" db="EMBL/GenBank/DDBJ databases">
        <title>Genomic Encyclopedia of Archaeal and Bacterial Type Strains, Phase II (KMG-II): from individual species to whole genera.</title>
        <authorList>
            <person name="Goeker M."/>
        </authorList>
    </citation>
    <scope>NUCLEOTIDE SEQUENCE [LARGE SCALE GENOMIC DNA]</scope>
    <source>
        <strain evidence="4 5">DSM 43146</strain>
    </source>
</reference>
<sequence>MRNPFKAAVPALALLTALTACGEPTPGGTTSAPGTSTPAATSTTGTTKPATGTTKPATGTTKPAAGTAKAACAVGDLEVTIAAQGTGEKDEKGMVVVTNTGAKNCTVKGWMTIALHNAADEAVDVPTEKVNEPGPADTVEIKAGGSAFAGIKWTQCGKADASCAVGNTIRWSLDGSGKGAVAELEGFPAAEKSGITMKALKVGTFQPSNQGVTAW</sequence>
<dbReference type="EMBL" id="PVMZ01000004">
    <property type="protein sequence ID" value="PRX22509.1"/>
    <property type="molecule type" value="Genomic_DNA"/>
</dbReference>
<dbReference type="RefSeq" id="WP_106317234.1">
    <property type="nucleotide sequence ID" value="NZ_BOMO01000190.1"/>
</dbReference>
<gene>
    <name evidence="4" type="ORF">CLV67_10436</name>
</gene>
<dbReference type="Pfam" id="PF14016">
    <property type="entry name" value="DUF4232"/>
    <property type="match status" value="1"/>
</dbReference>
<dbReference type="PROSITE" id="PS51257">
    <property type="entry name" value="PROKAR_LIPOPROTEIN"/>
    <property type="match status" value="1"/>
</dbReference>
<name>A0A2T0KGE2_9ACTN</name>
<protein>
    <submittedName>
        <fullName evidence="4">Uncharacterized protein DUF4232</fullName>
    </submittedName>
</protein>